<reference evidence="2 3" key="1">
    <citation type="submission" date="2018-06" db="EMBL/GenBank/DDBJ databases">
        <title>Comparative genomics reveals the genomic features of Rhizophagus irregularis, R. cerebriforme, R. diaphanum and Gigaspora rosea, and their symbiotic lifestyle signature.</title>
        <authorList>
            <person name="Morin E."/>
            <person name="San Clemente H."/>
            <person name="Chen E.C.H."/>
            <person name="De La Providencia I."/>
            <person name="Hainaut M."/>
            <person name="Kuo A."/>
            <person name="Kohler A."/>
            <person name="Murat C."/>
            <person name="Tang N."/>
            <person name="Roy S."/>
            <person name="Loubradou J."/>
            <person name="Henrissat B."/>
            <person name="Grigoriev I.V."/>
            <person name="Corradi N."/>
            <person name="Roux C."/>
            <person name="Martin F.M."/>
        </authorList>
    </citation>
    <scope>NUCLEOTIDE SEQUENCE [LARGE SCALE GENOMIC DNA]</scope>
    <source>
        <strain evidence="2 3">DAOM 194757</strain>
    </source>
</reference>
<feature type="transmembrane region" description="Helical" evidence="1">
    <location>
        <begin position="155"/>
        <end position="176"/>
    </location>
</feature>
<feature type="transmembrane region" description="Helical" evidence="1">
    <location>
        <begin position="274"/>
        <end position="293"/>
    </location>
</feature>
<dbReference type="AlphaFoldDB" id="A0A397VPY9"/>
<sequence length="370" mass="42349">MSFTNLKKKWKAIRSTRVTAIFASLAVIQFLVLESLQLKILVQHINLAEYVVPNLQFTRANSTCYLNDILTPLSLPYSENAIFLIFHAFQVYFIIDSIIYRNTICIIAATILNFMIGIFGIFQAKDSNALITGLQQTCTKLDPTYLYSSFTGIEVPHLATAFVFTAFVATLTYFFYKMFGLVEYATNLSDNSLNSAYRTRMIFKALLKVNLLFIFSYCFLSLGAIFPLIRDSATVTKYLFLTHFLILMFSFIFASIAFFALVEESKNGMLSFMIFWGLLVVDLFYLLVAHGSFAAAIGWAFWILFTVIFLIVTIATFVFAILAFKNFGKGLKTYFNHLSLQEYESSLFLQKAKVIDAENHRDMRTWRSEE</sequence>
<dbReference type="OrthoDB" id="2448307at2759"/>
<keyword evidence="1" id="KW-1133">Transmembrane helix</keyword>
<evidence type="ECO:0000313" key="3">
    <source>
        <dbReference type="Proteomes" id="UP000266673"/>
    </source>
</evidence>
<evidence type="ECO:0000256" key="1">
    <source>
        <dbReference type="SAM" id="Phobius"/>
    </source>
</evidence>
<organism evidence="2 3">
    <name type="scientific">Gigaspora rosea</name>
    <dbReference type="NCBI Taxonomy" id="44941"/>
    <lineage>
        <taxon>Eukaryota</taxon>
        <taxon>Fungi</taxon>
        <taxon>Fungi incertae sedis</taxon>
        <taxon>Mucoromycota</taxon>
        <taxon>Glomeromycotina</taxon>
        <taxon>Glomeromycetes</taxon>
        <taxon>Diversisporales</taxon>
        <taxon>Gigasporaceae</taxon>
        <taxon>Gigaspora</taxon>
    </lineage>
</organism>
<gene>
    <name evidence="2" type="ORF">C2G38_2069726</name>
</gene>
<keyword evidence="1" id="KW-0812">Transmembrane</keyword>
<keyword evidence="3" id="KW-1185">Reference proteome</keyword>
<protein>
    <recommendedName>
        <fullName evidence="4">Transmembrane protein</fullName>
    </recommendedName>
</protein>
<feature type="transmembrane region" description="Helical" evidence="1">
    <location>
        <begin position="299"/>
        <end position="324"/>
    </location>
</feature>
<feature type="transmembrane region" description="Helical" evidence="1">
    <location>
        <begin position="238"/>
        <end position="262"/>
    </location>
</feature>
<dbReference type="EMBL" id="QKWP01000212">
    <property type="protein sequence ID" value="RIB24544.1"/>
    <property type="molecule type" value="Genomic_DNA"/>
</dbReference>
<dbReference type="GO" id="GO:0005794">
    <property type="term" value="C:Golgi apparatus"/>
    <property type="evidence" value="ECO:0007669"/>
    <property type="project" value="TreeGrafter"/>
</dbReference>
<dbReference type="InterPro" id="IPR040410">
    <property type="entry name" value="UPF0658_Golgi"/>
</dbReference>
<evidence type="ECO:0000313" key="2">
    <source>
        <dbReference type="EMBL" id="RIB24544.1"/>
    </source>
</evidence>
<feature type="transmembrane region" description="Helical" evidence="1">
    <location>
        <begin position="205"/>
        <end position="226"/>
    </location>
</feature>
<comment type="caution">
    <text evidence="2">The sequence shown here is derived from an EMBL/GenBank/DDBJ whole genome shotgun (WGS) entry which is preliminary data.</text>
</comment>
<dbReference type="PANTHER" id="PTHR34391">
    <property type="entry name" value="UPF0658 GOLGI APPARATUS MEMBRANE PROTEIN C1952.10C-RELATED"/>
    <property type="match status" value="1"/>
</dbReference>
<dbReference type="PANTHER" id="PTHR34391:SF2">
    <property type="entry name" value="TRP C-TERMINAL DOMAIN-CONTAINING PROTEIN"/>
    <property type="match status" value="1"/>
</dbReference>
<proteinExistence type="predicted"/>
<feature type="transmembrane region" description="Helical" evidence="1">
    <location>
        <begin position="106"/>
        <end position="124"/>
    </location>
</feature>
<feature type="transmembrane region" description="Helical" evidence="1">
    <location>
        <begin position="12"/>
        <end position="32"/>
    </location>
</feature>
<name>A0A397VPY9_9GLOM</name>
<accession>A0A397VPY9</accession>
<feature type="transmembrane region" description="Helical" evidence="1">
    <location>
        <begin position="81"/>
        <end position="99"/>
    </location>
</feature>
<evidence type="ECO:0008006" key="4">
    <source>
        <dbReference type="Google" id="ProtNLM"/>
    </source>
</evidence>
<dbReference type="Proteomes" id="UP000266673">
    <property type="component" value="Unassembled WGS sequence"/>
</dbReference>
<keyword evidence="1" id="KW-0472">Membrane</keyword>